<evidence type="ECO:0000313" key="1">
    <source>
        <dbReference type="EMBL" id="CAD8116580.1"/>
    </source>
</evidence>
<comment type="caution">
    <text evidence="1">The sequence shown here is derived from an EMBL/GenBank/DDBJ whole genome shotgun (WGS) entry which is preliminary data.</text>
</comment>
<protein>
    <submittedName>
        <fullName evidence="1">Uncharacterized protein</fullName>
    </submittedName>
</protein>
<name>A0A8S1QQ54_PARPR</name>
<evidence type="ECO:0000313" key="2">
    <source>
        <dbReference type="Proteomes" id="UP000688137"/>
    </source>
</evidence>
<dbReference type="AlphaFoldDB" id="A0A8S1QQ54"/>
<keyword evidence="2" id="KW-1185">Reference proteome</keyword>
<dbReference type="EMBL" id="CAJJDM010000184">
    <property type="protein sequence ID" value="CAD8116580.1"/>
    <property type="molecule type" value="Genomic_DNA"/>
</dbReference>
<sequence length="105" mass="12415">MKEAIKEKQANDHIQRRLQIEQRESQLLNSWMNDDGSDYGLQVIKEKDHLQFINSFFTTTEIMSQFINVQEEGSDSKCEIIIVQSQFKLICKECERIQSKNDLEM</sequence>
<gene>
    <name evidence="1" type="ORF">PPRIM_AZ9-3.1.T1750012</name>
</gene>
<reference evidence="1" key="1">
    <citation type="submission" date="2021-01" db="EMBL/GenBank/DDBJ databases">
        <authorList>
            <consortium name="Genoscope - CEA"/>
            <person name="William W."/>
        </authorList>
    </citation>
    <scope>NUCLEOTIDE SEQUENCE</scope>
</reference>
<proteinExistence type="predicted"/>
<organism evidence="1 2">
    <name type="scientific">Paramecium primaurelia</name>
    <dbReference type="NCBI Taxonomy" id="5886"/>
    <lineage>
        <taxon>Eukaryota</taxon>
        <taxon>Sar</taxon>
        <taxon>Alveolata</taxon>
        <taxon>Ciliophora</taxon>
        <taxon>Intramacronucleata</taxon>
        <taxon>Oligohymenophorea</taxon>
        <taxon>Peniculida</taxon>
        <taxon>Parameciidae</taxon>
        <taxon>Paramecium</taxon>
    </lineage>
</organism>
<dbReference type="Proteomes" id="UP000688137">
    <property type="component" value="Unassembled WGS sequence"/>
</dbReference>
<accession>A0A8S1QQ54</accession>